<keyword evidence="9 11" id="KW-0472">Membrane</keyword>
<dbReference type="FunCoup" id="A5E4D9">
    <property type="interactions" value="149"/>
</dbReference>
<feature type="region of interest" description="Disordered" evidence="10">
    <location>
        <begin position="14"/>
        <end position="49"/>
    </location>
</feature>
<name>A5E4D9_LODEL</name>
<feature type="transmembrane region" description="Helical" evidence="11">
    <location>
        <begin position="118"/>
        <end position="143"/>
    </location>
</feature>
<evidence type="ECO:0000256" key="2">
    <source>
        <dbReference type="ARBA" id="ARBA00004687"/>
    </source>
</evidence>
<protein>
    <recommendedName>
        <fullName evidence="4">Glycosylphosphatidylinositol anchor biosynthesis protein 11</fullName>
    </recommendedName>
</protein>
<dbReference type="OrthoDB" id="17366at2759"/>
<dbReference type="Pfam" id="PF06699">
    <property type="entry name" value="PIG-F"/>
    <property type="match status" value="1"/>
</dbReference>
<comment type="similarity">
    <text evidence="3">Belongs to the PIGF family.</text>
</comment>
<reference evidence="12 13" key="1">
    <citation type="journal article" date="2009" name="Nature">
        <title>Evolution of pathogenicity and sexual reproduction in eight Candida genomes.</title>
        <authorList>
            <person name="Butler G."/>
            <person name="Rasmussen M.D."/>
            <person name="Lin M.F."/>
            <person name="Santos M.A."/>
            <person name="Sakthikumar S."/>
            <person name="Munro C.A."/>
            <person name="Rheinbay E."/>
            <person name="Grabherr M."/>
            <person name="Forche A."/>
            <person name="Reedy J.L."/>
            <person name="Agrafioti I."/>
            <person name="Arnaud M.B."/>
            <person name="Bates S."/>
            <person name="Brown A.J."/>
            <person name="Brunke S."/>
            <person name="Costanzo M.C."/>
            <person name="Fitzpatrick D.A."/>
            <person name="de Groot P.W."/>
            <person name="Harris D."/>
            <person name="Hoyer L.L."/>
            <person name="Hube B."/>
            <person name="Klis F.M."/>
            <person name="Kodira C."/>
            <person name="Lennard N."/>
            <person name="Logue M.E."/>
            <person name="Martin R."/>
            <person name="Neiman A.M."/>
            <person name="Nikolaou E."/>
            <person name="Quail M.A."/>
            <person name="Quinn J."/>
            <person name="Santos M.C."/>
            <person name="Schmitzberger F.F."/>
            <person name="Sherlock G."/>
            <person name="Shah P."/>
            <person name="Silverstein K.A."/>
            <person name="Skrzypek M.S."/>
            <person name="Soll D."/>
            <person name="Staggs R."/>
            <person name="Stansfield I."/>
            <person name="Stumpf M.P."/>
            <person name="Sudbery P.E."/>
            <person name="Srikantha T."/>
            <person name="Zeng Q."/>
            <person name="Berman J."/>
            <person name="Berriman M."/>
            <person name="Heitman J."/>
            <person name="Gow N.A."/>
            <person name="Lorenz M.C."/>
            <person name="Birren B.W."/>
            <person name="Kellis M."/>
            <person name="Cuomo C.A."/>
        </authorList>
    </citation>
    <scope>NUCLEOTIDE SEQUENCE [LARGE SCALE GENOMIC DNA]</scope>
    <source>
        <strain evidence="13">ATCC 11503 / BCRC 21390 / CBS 2605 / JCM 1781 / NBRC 1676 / NRRL YB-4239</strain>
    </source>
</reference>
<evidence type="ECO:0000256" key="9">
    <source>
        <dbReference type="ARBA" id="ARBA00023136"/>
    </source>
</evidence>
<feature type="transmembrane region" description="Helical" evidence="11">
    <location>
        <begin position="189"/>
        <end position="214"/>
    </location>
</feature>
<evidence type="ECO:0000313" key="13">
    <source>
        <dbReference type="Proteomes" id="UP000001996"/>
    </source>
</evidence>
<feature type="transmembrane region" description="Helical" evidence="11">
    <location>
        <begin position="226"/>
        <end position="249"/>
    </location>
</feature>
<dbReference type="GO" id="GO:0006506">
    <property type="term" value="P:GPI anchor biosynthetic process"/>
    <property type="evidence" value="ECO:0007669"/>
    <property type="project" value="UniProtKB-UniPathway"/>
</dbReference>
<dbReference type="InterPro" id="IPR009580">
    <property type="entry name" value="GPI_biosynthesis_protein_Pig-F"/>
</dbReference>
<sequence length="261" mass="29275">MMMMTLKRNAVQADAKMNGKPKPAKKTVSFRHDVNGDSSSTEIDQKSNTQNAVPQIKDSLLLIPIHNILILGSMFYFGITQNIEGVLLRSFVTSLPIQAVYDYILIQSLKKRPKGDNVPLLIVSSLLVSLVLSVPMFLSIVILGAPVFGYTFKTFLLSLHLSQLVFGPLTVLYSLDFEKFKKLFEYEDIYYTIFSHPILSQVLLTLGGCWLGVIPIPLDWDRPWQQWPITLLGGSYVGGVVGGLVSLLMRTYRKWNKSSSE</sequence>
<evidence type="ECO:0000256" key="6">
    <source>
        <dbReference type="ARBA" id="ARBA00022692"/>
    </source>
</evidence>
<feature type="compositionally biased region" description="Polar residues" evidence="10">
    <location>
        <begin position="36"/>
        <end position="49"/>
    </location>
</feature>
<dbReference type="GeneID" id="5231611"/>
<evidence type="ECO:0000313" key="12">
    <source>
        <dbReference type="EMBL" id="EDK46297.1"/>
    </source>
</evidence>
<evidence type="ECO:0000256" key="1">
    <source>
        <dbReference type="ARBA" id="ARBA00004477"/>
    </source>
</evidence>
<dbReference type="STRING" id="379508.A5E4D9"/>
<dbReference type="KEGG" id="lel:PVL30_004197"/>
<keyword evidence="13" id="KW-1185">Reference proteome</keyword>
<proteinExistence type="inferred from homology"/>
<gene>
    <name evidence="12" type="ORF">LELG_04478</name>
</gene>
<keyword evidence="7" id="KW-0256">Endoplasmic reticulum</keyword>
<comment type="pathway">
    <text evidence="2">Glycolipid biosynthesis; glycosylphosphatidylinositol-anchor biosynthesis.</text>
</comment>
<dbReference type="OMA" id="FNCDFKV"/>
<evidence type="ECO:0000256" key="8">
    <source>
        <dbReference type="ARBA" id="ARBA00022989"/>
    </source>
</evidence>
<feature type="transmembrane region" description="Helical" evidence="11">
    <location>
        <begin position="60"/>
        <end position="80"/>
    </location>
</feature>
<accession>A5E4D9</accession>
<dbReference type="GO" id="GO:0005789">
    <property type="term" value="C:endoplasmic reticulum membrane"/>
    <property type="evidence" value="ECO:0007669"/>
    <property type="project" value="UniProtKB-SubCell"/>
</dbReference>
<feature type="transmembrane region" description="Helical" evidence="11">
    <location>
        <begin position="155"/>
        <end position="177"/>
    </location>
</feature>
<dbReference type="EMBL" id="CH981529">
    <property type="protein sequence ID" value="EDK46297.1"/>
    <property type="molecule type" value="Genomic_DNA"/>
</dbReference>
<evidence type="ECO:0000256" key="4">
    <source>
        <dbReference type="ARBA" id="ARBA00020927"/>
    </source>
</evidence>
<keyword evidence="6 11" id="KW-0812">Transmembrane</keyword>
<evidence type="ECO:0000256" key="3">
    <source>
        <dbReference type="ARBA" id="ARBA00007978"/>
    </source>
</evidence>
<keyword evidence="5" id="KW-0337">GPI-anchor biosynthesis</keyword>
<evidence type="ECO:0000256" key="7">
    <source>
        <dbReference type="ARBA" id="ARBA00022824"/>
    </source>
</evidence>
<evidence type="ECO:0000256" key="11">
    <source>
        <dbReference type="SAM" id="Phobius"/>
    </source>
</evidence>
<dbReference type="VEuPathDB" id="FungiDB:LELG_04478"/>
<organism evidence="12 13">
    <name type="scientific">Lodderomyces elongisporus (strain ATCC 11503 / CBS 2605 / JCM 1781 / NBRC 1676 / NRRL YB-4239)</name>
    <name type="common">Yeast</name>
    <name type="synonym">Saccharomyces elongisporus</name>
    <dbReference type="NCBI Taxonomy" id="379508"/>
    <lineage>
        <taxon>Eukaryota</taxon>
        <taxon>Fungi</taxon>
        <taxon>Dikarya</taxon>
        <taxon>Ascomycota</taxon>
        <taxon>Saccharomycotina</taxon>
        <taxon>Pichiomycetes</taxon>
        <taxon>Debaryomycetaceae</taxon>
        <taxon>Candida/Lodderomyces clade</taxon>
        <taxon>Lodderomyces</taxon>
    </lineage>
</organism>
<dbReference type="HOGENOM" id="CLU_069429_2_0_1"/>
<dbReference type="UniPathway" id="UPA00196"/>
<evidence type="ECO:0000256" key="10">
    <source>
        <dbReference type="SAM" id="MobiDB-lite"/>
    </source>
</evidence>
<keyword evidence="8 11" id="KW-1133">Transmembrane helix</keyword>
<comment type="subcellular location">
    <subcellularLocation>
        <location evidence="1">Endoplasmic reticulum membrane</location>
        <topology evidence="1">Multi-pass membrane protein</topology>
    </subcellularLocation>
</comment>
<dbReference type="eggNOG" id="KOG3144">
    <property type="taxonomic scope" value="Eukaryota"/>
</dbReference>
<evidence type="ECO:0000256" key="5">
    <source>
        <dbReference type="ARBA" id="ARBA00022502"/>
    </source>
</evidence>
<dbReference type="InParanoid" id="A5E4D9"/>
<dbReference type="Proteomes" id="UP000001996">
    <property type="component" value="Unassembled WGS sequence"/>
</dbReference>
<dbReference type="AlphaFoldDB" id="A5E4D9"/>